<organism evidence="3 4">
    <name type="scientific">Blautia caecimuris</name>
    <dbReference type="NCBI Taxonomy" id="1796615"/>
    <lineage>
        <taxon>Bacteria</taxon>
        <taxon>Bacillati</taxon>
        <taxon>Bacillota</taxon>
        <taxon>Clostridia</taxon>
        <taxon>Lachnospirales</taxon>
        <taxon>Lachnospiraceae</taxon>
        <taxon>Blautia</taxon>
    </lineage>
</organism>
<dbReference type="Pfam" id="PF00665">
    <property type="entry name" value="rve"/>
    <property type="match status" value="1"/>
</dbReference>
<dbReference type="InterPro" id="IPR048020">
    <property type="entry name" value="Transpos_IS3"/>
</dbReference>
<dbReference type="InterPro" id="IPR036397">
    <property type="entry name" value="RNaseH_sf"/>
</dbReference>
<dbReference type="InterPro" id="IPR025948">
    <property type="entry name" value="HTH-like_dom"/>
</dbReference>
<evidence type="ECO:0000256" key="1">
    <source>
        <dbReference type="ARBA" id="ARBA00002286"/>
    </source>
</evidence>
<dbReference type="Pfam" id="PF13276">
    <property type="entry name" value="HTH_21"/>
    <property type="match status" value="1"/>
</dbReference>
<evidence type="ECO:0000313" key="4">
    <source>
        <dbReference type="Proteomes" id="UP001549106"/>
    </source>
</evidence>
<dbReference type="Proteomes" id="UP001549106">
    <property type="component" value="Unassembled WGS sequence"/>
</dbReference>
<dbReference type="EMBL" id="JBEPMJ010000019">
    <property type="protein sequence ID" value="MET3751190.1"/>
    <property type="molecule type" value="Genomic_DNA"/>
</dbReference>
<dbReference type="Gene3D" id="3.30.420.10">
    <property type="entry name" value="Ribonuclease H-like superfamily/Ribonuclease H"/>
    <property type="match status" value="1"/>
</dbReference>
<accession>A0ABV2M3Z6</accession>
<evidence type="ECO:0000259" key="2">
    <source>
        <dbReference type="PROSITE" id="PS50994"/>
    </source>
</evidence>
<comment type="caution">
    <text evidence="3">The sequence shown here is derived from an EMBL/GenBank/DDBJ whole genome shotgun (WGS) entry which is preliminary data.</text>
</comment>
<dbReference type="PANTHER" id="PTHR46889">
    <property type="entry name" value="TRANSPOSASE INSF FOR INSERTION SEQUENCE IS3B-RELATED"/>
    <property type="match status" value="1"/>
</dbReference>
<dbReference type="PROSITE" id="PS50994">
    <property type="entry name" value="INTEGRASE"/>
    <property type="match status" value="1"/>
</dbReference>
<proteinExistence type="predicted"/>
<dbReference type="SUPFAM" id="SSF53098">
    <property type="entry name" value="Ribonuclease H-like"/>
    <property type="match status" value="1"/>
</dbReference>
<comment type="function">
    <text evidence="1">Involved in the transposition of the insertion sequence.</text>
</comment>
<name>A0ABV2M3Z6_9FIRM</name>
<feature type="domain" description="Integrase catalytic" evidence="2">
    <location>
        <begin position="108"/>
        <end position="272"/>
    </location>
</feature>
<dbReference type="NCBIfam" id="NF033516">
    <property type="entry name" value="transpos_IS3"/>
    <property type="match status" value="1"/>
</dbReference>
<dbReference type="PANTHER" id="PTHR46889:SF4">
    <property type="entry name" value="TRANSPOSASE INSO FOR INSERTION SEQUENCE ELEMENT IS911B-RELATED"/>
    <property type="match status" value="1"/>
</dbReference>
<dbReference type="Pfam" id="PF13333">
    <property type="entry name" value="rve_2"/>
    <property type="match status" value="1"/>
</dbReference>
<evidence type="ECO:0000313" key="3">
    <source>
        <dbReference type="EMBL" id="MET3751190.1"/>
    </source>
</evidence>
<sequence length="272" mass="32084">MRWLLRRLDICPNAYYNYRKHRKADYDTQKSEVQAKIREIYHEHRGVDGYRSMTVYLARQGYRYSPTTIHKYMNTEMKLFSIVRPKKPVCGHAKPHKVFDNMLHQDFTAEKPNQKWCTDFTYLFLKNHEVRYNCTILDLYDRSVIASITDRNITSDLAVRTLKKALGSQPSIKEGIILHSDQGTQYTSKAFTEFCESVNVTQSMSKAGYPYDNAPMERYFNTLKNECTNLYEFTTEEALYQTVEEFAYVAYNHVRPHSFNGYRTPFETRNAA</sequence>
<reference evidence="3 4" key="1">
    <citation type="submission" date="2024-06" db="EMBL/GenBank/DDBJ databases">
        <title>Genomic Encyclopedia of Type Strains, Phase IV (KMG-IV): sequencing the most valuable type-strain genomes for metagenomic binning, comparative biology and taxonomic classification.</title>
        <authorList>
            <person name="Goeker M."/>
        </authorList>
    </citation>
    <scope>NUCLEOTIDE SEQUENCE [LARGE SCALE GENOMIC DNA]</scope>
    <source>
        <strain evidence="3 4">DSM 29492</strain>
    </source>
</reference>
<dbReference type="InterPro" id="IPR050900">
    <property type="entry name" value="Transposase_IS3/IS150/IS904"/>
</dbReference>
<dbReference type="InterPro" id="IPR012337">
    <property type="entry name" value="RNaseH-like_sf"/>
</dbReference>
<keyword evidence="4" id="KW-1185">Reference proteome</keyword>
<dbReference type="InterPro" id="IPR001584">
    <property type="entry name" value="Integrase_cat-core"/>
</dbReference>
<gene>
    <name evidence="3" type="ORF">ABID24_002448</name>
</gene>
<protein>
    <submittedName>
        <fullName evidence="3">Transposase InsO family protein</fullName>
    </submittedName>
</protein>